<dbReference type="InterPro" id="IPR003607">
    <property type="entry name" value="HD/PDEase_dom"/>
</dbReference>
<dbReference type="GeneID" id="30030735"/>
<sequence length="606" mass="67589">MAEVFYVSPEHTYHAPHVIRASKTRHLTALAPLLKTFFKRANDEHDVNNVTVVVLHVAAPFSASPQSLTFSELDSLPFVDRALLLRYFFSHMNLIVVSTDDMRREAAVSELNKAITKIEGLLKNRISRVATWTGTGTNINDVYAAKASGEQVQISEIVATMSFLVHHHANMSCATQQHVEALKNVVLRSIDFSLLLQSHSETRRRQLCHIVGHWSFPAHELSYDDLVYCVYLMLAYALGHVHGHVSHSASTFPHLDFPGLEIPTPNELLAMVFMVRDTYKSGNSFHNFRHAVDVLQACFHFLIRLKCLPEFEQLELDPRALGSEFQLPETKTYASPELVARPASVSESAVKAASGNAPVPLLNSLQSLGLMIAALGHDVGHPGVTNAYMIKHASPTSQLFGDRSVLELFHASVFVNKILNINWPSLLAAESSPQPNESLALKDLIINSILATDMAEHFEYVSKLKMLELSSAEQTSDKVKLICSLLIKCADISNVTRPLRVSSQWALVLSHEFSEVEVLERAVQNDPTKVADAVYPQLPYSLDDILETYPGIHKGQIFFIQTFAEGLFRSIAEHFPGLQYTSEIMEENKQFWLDRAEEIRAEGSSA</sequence>
<dbReference type="Gene3D" id="1.10.1300.10">
    <property type="entry name" value="3'5'-cyclic nucleotide phosphodiesterase, catalytic domain"/>
    <property type="match status" value="1"/>
</dbReference>
<dbReference type="InterPro" id="IPR002073">
    <property type="entry name" value="PDEase_catalytic_dom"/>
</dbReference>
<evidence type="ECO:0000256" key="3">
    <source>
        <dbReference type="RuleBase" id="RU363067"/>
    </source>
</evidence>
<dbReference type="PANTHER" id="PTHR11347">
    <property type="entry name" value="CYCLIC NUCLEOTIDE PHOSPHODIESTERASE"/>
    <property type="match status" value="1"/>
</dbReference>
<dbReference type="InterPro" id="IPR036971">
    <property type="entry name" value="PDEase_catalytic_dom_sf"/>
</dbReference>
<dbReference type="SMART" id="SM00471">
    <property type="entry name" value="HDc"/>
    <property type="match status" value="1"/>
</dbReference>
<dbReference type="PROSITE" id="PS51845">
    <property type="entry name" value="PDEASE_I_2"/>
    <property type="match status" value="1"/>
</dbReference>
<dbReference type="GO" id="GO:0046872">
    <property type="term" value="F:metal ion binding"/>
    <property type="evidence" value="ECO:0007669"/>
    <property type="project" value="UniProtKB-KW"/>
</dbReference>
<dbReference type="InterPro" id="IPR023174">
    <property type="entry name" value="PDEase_CS"/>
</dbReference>
<evidence type="ECO:0000256" key="1">
    <source>
        <dbReference type="ARBA" id="ARBA00022723"/>
    </source>
</evidence>
<evidence type="ECO:0000313" key="5">
    <source>
        <dbReference type="EMBL" id="OBA20686.1"/>
    </source>
</evidence>
<dbReference type="AlphaFoldDB" id="A0A1A0H9J4"/>
<dbReference type="CDD" id="cd00077">
    <property type="entry name" value="HDc"/>
    <property type="match status" value="1"/>
</dbReference>
<keyword evidence="2 3" id="KW-0378">Hydrolase</keyword>
<evidence type="ECO:0000259" key="4">
    <source>
        <dbReference type="PROSITE" id="PS51845"/>
    </source>
</evidence>
<organism evidence="5 6">
    <name type="scientific">Metschnikowia bicuspidata var. bicuspidata NRRL YB-4993</name>
    <dbReference type="NCBI Taxonomy" id="869754"/>
    <lineage>
        <taxon>Eukaryota</taxon>
        <taxon>Fungi</taxon>
        <taxon>Dikarya</taxon>
        <taxon>Ascomycota</taxon>
        <taxon>Saccharomycotina</taxon>
        <taxon>Pichiomycetes</taxon>
        <taxon>Metschnikowiaceae</taxon>
        <taxon>Metschnikowia</taxon>
    </lineage>
</organism>
<dbReference type="Pfam" id="PF00233">
    <property type="entry name" value="PDEase_I"/>
    <property type="match status" value="1"/>
</dbReference>
<comment type="similarity">
    <text evidence="3">Belongs to the cyclic nucleotide phosphodiesterase family.</text>
</comment>
<dbReference type="STRING" id="869754.A0A1A0H9J4"/>
<dbReference type="GO" id="GO:0004114">
    <property type="term" value="F:3',5'-cyclic-nucleotide phosphodiesterase activity"/>
    <property type="evidence" value="ECO:0007669"/>
    <property type="project" value="InterPro"/>
</dbReference>
<dbReference type="SUPFAM" id="SSF109604">
    <property type="entry name" value="HD-domain/PDEase-like"/>
    <property type="match status" value="1"/>
</dbReference>
<dbReference type="GO" id="GO:0007165">
    <property type="term" value="P:signal transduction"/>
    <property type="evidence" value="ECO:0007669"/>
    <property type="project" value="InterPro"/>
</dbReference>
<accession>A0A1A0H9J4</accession>
<evidence type="ECO:0000256" key="2">
    <source>
        <dbReference type="ARBA" id="ARBA00022801"/>
    </source>
</evidence>
<dbReference type="RefSeq" id="XP_018711208.1">
    <property type="nucleotide sequence ID" value="XM_018857759.1"/>
</dbReference>
<dbReference type="PROSITE" id="PS00126">
    <property type="entry name" value="PDEASE_I_1"/>
    <property type="match status" value="1"/>
</dbReference>
<keyword evidence="6" id="KW-1185">Reference proteome</keyword>
<feature type="domain" description="PDEase" evidence="4">
    <location>
        <begin position="188"/>
        <end position="599"/>
    </location>
</feature>
<protein>
    <recommendedName>
        <fullName evidence="3">Phosphodiesterase</fullName>
        <ecNumber evidence="3">3.1.4.-</ecNumber>
    </recommendedName>
</protein>
<dbReference type="EC" id="3.1.4.-" evidence="3"/>
<keyword evidence="1 3" id="KW-0479">Metal-binding</keyword>
<dbReference type="EMBL" id="LXTC01000004">
    <property type="protein sequence ID" value="OBA20686.1"/>
    <property type="molecule type" value="Genomic_DNA"/>
</dbReference>
<comment type="caution">
    <text evidence="5">The sequence shown here is derived from an EMBL/GenBank/DDBJ whole genome shotgun (WGS) entry which is preliminary data.</text>
</comment>
<comment type="cofactor">
    <cofactor evidence="3">
        <name>a divalent metal cation</name>
        <dbReference type="ChEBI" id="CHEBI:60240"/>
    </cofactor>
    <text evidence="3">Binds 2 divalent metal cations per subunit. Site 1 may preferentially bind zinc ions, while site 2 has a preference for magnesium and/or manganese ions.</text>
</comment>
<evidence type="ECO:0000313" key="6">
    <source>
        <dbReference type="Proteomes" id="UP000092555"/>
    </source>
</evidence>
<name>A0A1A0H9J4_9ASCO</name>
<dbReference type="Proteomes" id="UP000092555">
    <property type="component" value="Unassembled WGS sequence"/>
</dbReference>
<reference evidence="5 6" key="1">
    <citation type="submission" date="2016-05" db="EMBL/GenBank/DDBJ databases">
        <title>Comparative genomics of biotechnologically important yeasts.</title>
        <authorList>
            <consortium name="DOE Joint Genome Institute"/>
            <person name="Riley R."/>
            <person name="Haridas S."/>
            <person name="Wolfe K.H."/>
            <person name="Lopes M.R."/>
            <person name="Hittinger C.T."/>
            <person name="Goker M."/>
            <person name="Salamov A."/>
            <person name="Wisecaver J."/>
            <person name="Long T.M."/>
            <person name="Aerts A.L."/>
            <person name="Barry K."/>
            <person name="Choi C."/>
            <person name="Clum A."/>
            <person name="Coughlan A.Y."/>
            <person name="Deshpande S."/>
            <person name="Douglass A.P."/>
            <person name="Hanson S.J."/>
            <person name="Klenk H.-P."/>
            <person name="LaButti K."/>
            <person name="Lapidus A."/>
            <person name="Lindquist E."/>
            <person name="Lipzen A."/>
            <person name="Meier-kolthoff J.P."/>
            <person name="Ohm R.A."/>
            <person name="Otillar R.P."/>
            <person name="Pangilinan J."/>
            <person name="Peng Y."/>
            <person name="Rokas A."/>
            <person name="Rosa C.A."/>
            <person name="Scheuner C."/>
            <person name="Sibirny A.A."/>
            <person name="Slot J.C."/>
            <person name="Stielow J.B."/>
            <person name="Sun H."/>
            <person name="Kurtzman C.P."/>
            <person name="Blackwell M."/>
            <person name="Grigoriev I.V."/>
            <person name="Jeffries T.W."/>
        </authorList>
    </citation>
    <scope>NUCLEOTIDE SEQUENCE [LARGE SCALE GENOMIC DNA]</scope>
    <source>
        <strain evidence="5 6">NRRL YB-4993</strain>
    </source>
</reference>
<dbReference type="OrthoDB" id="546632at2759"/>
<proteinExistence type="inferred from homology"/>
<gene>
    <name evidence="5" type="ORF">METBIDRAFT_44204</name>
</gene>